<dbReference type="InterPro" id="IPR050925">
    <property type="entry name" value="Rhomboid_protease_S54"/>
</dbReference>
<evidence type="ECO:0000256" key="5">
    <source>
        <dbReference type="SAM" id="Phobius"/>
    </source>
</evidence>
<dbReference type="SUPFAM" id="SSF144091">
    <property type="entry name" value="Rhomboid-like"/>
    <property type="match status" value="1"/>
</dbReference>
<proteinExistence type="predicted"/>
<evidence type="ECO:0000313" key="7">
    <source>
        <dbReference type="EMBL" id="MEQ7847208.1"/>
    </source>
</evidence>
<feature type="transmembrane region" description="Helical" evidence="5">
    <location>
        <begin position="169"/>
        <end position="189"/>
    </location>
</feature>
<keyword evidence="2 5" id="KW-0812">Transmembrane</keyword>
<feature type="transmembrane region" description="Helical" evidence="5">
    <location>
        <begin position="51"/>
        <end position="68"/>
    </location>
</feature>
<feature type="transmembrane region" description="Helical" evidence="5">
    <location>
        <begin position="80"/>
        <end position="103"/>
    </location>
</feature>
<accession>A0ABV1NXH1</accession>
<keyword evidence="3 5" id="KW-1133">Transmembrane helix</keyword>
<dbReference type="Pfam" id="PF01694">
    <property type="entry name" value="Rhomboid"/>
    <property type="match status" value="1"/>
</dbReference>
<evidence type="ECO:0000256" key="1">
    <source>
        <dbReference type="ARBA" id="ARBA00004141"/>
    </source>
</evidence>
<protein>
    <submittedName>
        <fullName evidence="7">Rhomboid family intramembrane serine protease</fullName>
        <ecNumber evidence="7">3.4.21.105</ecNumber>
    </submittedName>
</protein>
<evidence type="ECO:0000259" key="6">
    <source>
        <dbReference type="Pfam" id="PF01694"/>
    </source>
</evidence>
<keyword evidence="4 5" id="KW-0472">Membrane</keyword>
<dbReference type="PANTHER" id="PTHR43731:SF9">
    <property type="entry name" value="SLR1461 PROTEIN"/>
    <property type="match status" value="1"/>
</dbReference>
<feature type="transmembrane region" description="Helical" evidence="5">
    <location>
        <begin position="146"/>
        <end position="163"/>
    </location>
</feature>
<keyword evidence="7" id="KW-0645">Protease</keyword>
<dbReference type="PANTHER" id="PTHR43731">
    <property type="entry name" value="RHOMBOID PROTEASE"/>
    <property type="match status" value="1"/>
</dbReference>
<feature type="transmembrane region" description="Helical" evidence="5">
    <location>
        <begin position="115"/>
        <end position="134"/>
    </location>
</feature>
<evidence type="ECO:0000256" key="3">
    <source>
        <dbReference type="ARBA" id="ARBA00022989"/>
    </source>
</evidence>
<keyword evidence="8" id="KW-1185">Reference proteome</keyword>
<dbReference type="GO" id="GO:0008233">
    <property type="term" value="F:peptidase activity"/>
    <property type="evidence" value="ECO:0007669"/>
    <property type="project" value="UniProtKB-KW"/>
</dbReference>
<feature type="transmembrane region" description="Helical" evidence="5">
    <location>
        <begin position="12"/>
        <end position="31"/>
    </location>
</feature>
<dbReference type="Proteomes" id="UP001482520">
    <property type="component" value="Unassembled WGS sequence"/>
</dbReference>
<comment type="subcellular location">
    <subcellularLocation>
        <location evidence="1">Membrane</location>
        <topology evidence="1">Multi-pass membrane protein</topology>
    </subcellularLocation>
</comment>
<evidence type="ECO:0000256" key="2">
    <source>
        <dbReference type="ARBA" id="ARBA00022692"/>
    </source>
</evidence>
<dbReference type="Gene3D" id="1.20.1540.10">
    <property type="entry name" value="Rhomboid-like"/>
    <property type="match status" value="1"/>
</dbReference>
<name>A0ABV1NXH1_9ACTN</name>
<feature type="domain" description="Peptidase S54 rhomboid" evidence="6">
    <location>
        <begin position="57"/>
        <end position="190"/>
    </location>
</feature>
<dbReference type="EMBL" id="JBEGDP010000006">
    <property type="protein sequence ID" value="MEQ7847208.1"/>
    <property type="molecule type" value="Genomic_DNA"/>
</dbReference>
<sequence length="198" mass="20452">MSLTTAPTRPRRTWPAALGISLGFVALLWVLELVDALPGVQWDDDGIRPRTGDGLVGVLLAPLLHGGFDHLASNSLLAALLLFLVLLGGIGRGLAATAVVWLLGGLGTWLVSPAGTVHLGASGLVFGWLVYLVLRGFVARRVGQMVLGVVLLVVYGGLLWGVLPGQPGISWQGHLFGALAGAVAAYVVARPGADTSRG</sequence>
<dbReference type="EC" id="3.4.21.105" evidence="7"/>
<comment type="caution">
    <text evidence="7">The sequence shown here is derived from an EMBL/GenBank/DDBJ whole genome shotgun (WGS) entry which is preliminary data.</text>
</comment>
<reference evidence="7 8" key="1">
    <citation type="submission" date="2024-02" db="EMBL/GenBank/DDBJ databases">
        <title>Full genome sequence of Nocardioides kribbensis.</title>
        <authorList>
            <person name="Poletto B.L."/>
            <person name="Silva G."/>
            <person name="Galante D."/>
            <person name="Campos K.R."/>
            <person name="Santos M.B.N."/>
            <person name="Sacchi C.T."/>
        </authorList>
    </citation>
    <scope>NUCLEOTIDE SEQUENCE [LARGE SCALE GENOMIC DNA]</scope>
    <source>
        <strain evidence="7 8">O4R</strain>
    </source>
</reference>
<evidence type="ECO:0000256" key="4">
    <source>
        <dbReference type="ARBA" id="ARBA00023136"/>
    </source>
</evidence>
<dbReference type="RefSeq" id="WP_349804330.1">
    <property type="nucleotide sequence ID" value="NZ_JBEGDP010000006.1"/>
</dbReference>
<keyword evidence="7" id="KW-0378">Hydrolase</keyword>
<dbReference type="InterPro" id="IPR022764">
    <property type="entry name" value="Peptidase_S54_rhomboid_dom"/>
</dbReference>
<gene>
    <name evidence="7" type="ORF">V6R90_07940</name>
</gene>
<dbReference type="InterPro" id="IPR035952">
    <property type="entry name" value="Rhomboid-like_sf"/>
</dbReference>
<evidence type="ECO:0000313" key="8">
    <source>
        <dbReference type="Proteomes" id="UP001482520"/>
    </source>
</evidence>
<organism evidence="7 8">
    <name type="scientific">Nocardioides kribbensis</name>
    <dbReference type="NCBI Taxonomy" id="305517"/>
    <lineage>
        <taxon>Bacteria</taxon>
        <taxon>Bacillati</taxon>
        <taxon>Actinomycetota</taxon>
        <taxon>Actinomycetes</taxon>
        <taxon>Propionibacteriales</taxon>
        <taxon>Nocardioidaceae</taxon>
        <taxon>Nocardioides</taxon>
    </lineage>
</organism>
<dbReference type="GO" id="GO:0006508">
    <property type="term" value="P:proteolysis"/>
    <property type="evidence" value="ECO:0007669"/>
    <property type="project" value="UniProtKB-KW"/>
</dbReference>